<name>A0A1L8SUA5_9ENTE</name>
<dbReference type="CDD" id="cd00614">
    <property type="entry name" value="CGS_like"/>
    <property type="match status" value="1"/>
</dbReference>
<dbReference type="InterPro" id="IPR015422">
    <property type="entry name" value="PyrdxlP-dep_Trfase_small"/>
</dbReference>
<dbReference type="InterPro" id="IPR006235">
    <property type="entry name" value="OAc-hSer/O-AcSer_sulfhydrylase"/>
</dbReference>
<dbReference type="GO" id="GO:0004124">
    <property type="term" value="F:cysteine synthase activity"/>
    <property type="evidence" value="ECO:0007669"/>
    <property type="project" value="TreeGrafter"/>
</dbReference>
<dbReference type="NCBIfam" id="TIGR01326">
    <property type="entry name" value="OAH_OAS_sulfhy"/>
    <property type="match status" value="1"/>
</dbReference>
<dbReference type="Pfam" id="PF01053">
    <property type="entry name" value="Cys_Met_Meta_PP"/>
    <property type="match status" value="1"/>
</dbReference>
<keyword evidence="3 7" id="KW-0808">Transferase</keyword>
<dbReference type="GO" id="GO:0019346">
    <property type="term" value="P:transsulfuration"/>
    <property type="evidence" value="ECO:0007669"/>
    <property type="project" value="InterPro"/>
</dbReference>
<feature type="modified residue" description="N6-(pyridoxal phosphate)lysine" evidence="5">
    <location>
        <position position="206"/>
    </location>
</feature>
<comment type="cofactor">
    <cofactor evidence="1 6">
        <name>pyridoxal 5'-phosphate</name>
        <dbReference type="ChEBI" id="CHEBI:597326"/>
    </cofactor>
</comment>
<dbReference type="Proteomes" id="UP000183700">
    <property type="component" value="Unassembled WGS sequence"/>
</dbReference>
<keyword evidence="8" id="KW-1185">Reference proteome</keyword>
<evidence type="ECO:0000256" key="1">
    <source>
        <dbReference type="ARBA" id="ARBA00001933"/>
    </source>
</evidence>
<reference evidence="7 8" key="1">
    <citation type="submission" date="2014-12" db="EMBL/GenBank/DDBJ databases">
        <title>Draft genome sequences of 29 type strains of Enterococci.</title>
        <authorList>
            <person name="Zhong Z."/>
            <person name="Sun Z."/>
            <person name="Liu W."/>
            <person name="Zhang W."/>
            <person name="Zhang H."/>
        </authorList>
    </citation>
    <scope>NUCLEOTIDE SEQUENCE [LARGE SCALE GENOMIC DNA]</scope>
    <source>
        <strain evidence="7 8">DSM 22802</strain>
    </source>
</reference>
<organism evidence="7 8">
    <name type="scientific">Enterococcus devriesei</name>
    <dbReference type="NCBI Taxonomy" id="319970"/>
    <lineage>
        <taxon>Bacteria</taxon>
        <taxon>Bacillati</taxon>
        <taxon>Bacillota</taxon>
        <taxon>Bacilli</taxon>
        <taxon>Lactobacillales</taxon>
        <taxon>Enterococcaceae</taxon>
        <taxon>Enterococcus</taxon>
    </lineage>
</organism>
<evidence type="ECO:0000313" key="7">
    <source>
        <dbReference type="EMBL" id="OJG35687.1"/>
    </source>
</evidence>
<dbReference type="PANTHER" id="PTHR43797">
    <property type="entry name" value="HOMOCYSTEINE/CYSTEINE SYNTHASE"/>
    <property type="match status" value="1"/>
</dbReference>
<dbReference type="GO" id="GO:0071269">
    <property type="term" value="P:L-homocysteine biosynthetic process"/>
    <property type="evidence" value="ECO:0007669"/>
    <property type="project" value="TreeGrafter"/>
</dbReference>
<dbReference type="Gene3D" id="3.90.1150.10">
    <property type="entry name" value="Aspartate Aminotransferase, domain 1"/>
    <property type="match status" value="1"/>
</dbReference>
<dbReference type="Gene3D" id="3.40.640.10">
    <property type="entry name" value="Type I PLP-dependent aspartate aminotransferase-like (Major domain)"/>
    <property type="match status" value="1"/>
</dbReference>
<comment type="caution">
    <text evidence="7">The sequence shown here is derived from an EMBL/GenBank/DDBJ whole genome shotgun (WGS) entry which is preliminary data.</text>
</comment>
<accession>A0A1L8SUA5</accession>
<evidence type="ECO:0000256" key="5">
    <source>
        <dbReference type="PIRSR" id="PIRSR001434-2"/>
    </source>
</evidence>
<dbReference type="GO" id="GO:0006535">
    <property type="term" value="P:cysteine biosynthetic process from serine"/>
    <property type="evidence" value="ECO:0007669"/>
    <property type="project" value="TreeGrafter"/>
</dbReference>
<proteinExistence type="inferred from homology"/>
<dbReference type="STRING" id="319970.RV00_GL002441"/>
<evidence type="ECO:0000256" key="2">
    <source>
        <dbReference type="ARBA" id="ARBA00009077"/>
    </source>
</evidence>
<dbReference type="InterPro" id="IPR000277">
    <property type="entry name" value="Cys/Met-Metab_PyrdxlP-dep_enz"/>
</dbReference>
<dbReference type="InterPro" id="IPR015424">
    <property type="entry name" value="PyrdxlP-dep_Trfase"/>
</dbReference>
<gene>
    <name evidence="7" type="ORF">RV00_GL002441</name>
</gene>
<dbReference type="PANTHER" id="PTHR43797:SF3">
    <property type="entry name" value="O-ACETYLHOMOSERINE SULFHYDRYLASE"/>
    <property type="match status" value="1"/>
</dbReference>
<evidence type="ECO:0000256" key="3">
    <source>
        <dbReference type="ARBA" id="ARBA00022679"/>
    </source>
</evidence>
<dbReference type="GO" id="GO:0005737">
    <property type="term" value="C:cytoplasm"/>
    <property type="evidence" value="ECO:0007669"/>
    <property type="project" value="TreeGrafter"/>
</dbReference>
<dbReference type="AlphaFoldDB" id="A0A1L8SUA5"/>
<dbReference type="InterPro" id="IPR015421">
    <property type="entry name" value="PyrdxlP-dep_Trfase_major"/>
</dbReference>
<dbReference type="FunFam" id="3.40.640.10:FF:000035">
    <property type="entry name" value="O-succinylhomoserine sulfhydrylase"/>
    <property type="match status" value="1"/>
</dbReference>
<keyword evidence="4 5" id="KW-0663">Pyridoxal phosphate</keyword>
<dbReference type="PIRSF" id="PIRSF001434">
    <property type="entry name" value="CGS"/>
    <property type="match status" value="1"/>
</dbReference>
<dbReference type="EMBL" id="JXKM01000005">
    <property type="protein sequence ID" value="OJG35687.1"/>
    <property type="molecule type" value="Genomic_DNA"/>
</dbReference>
<dbReference type="GO" id="GO:0003961">
    <property type="term" value="F:O-acetylhomoserine aminocarboxypropyltransferase activity"/>
    <property type="evidence" value="ECO:0007669"/>
    <property type="project" value="TreeGrafter"/>
</dbReference>
<evidence type="ECO:0000313" key="8">
    <source>
        <dbReference type="Proteomes" id="UP000183700"/>
    </source>
</evidence>
<comment type="similarity">
    <text evidence="2 6">Belongs to the trans-sulfuration enzymes family.</text>
</comment>
<evidence type="ECO:0000256" key="4">
    <source>
        <dbReference type="ARBA" id="ARBA00022898"/>
    </source>
</evidence>
<evidence type="ECO:0000256" key="6">
    <source>
        <dbReference type="RuleBase" id="RU362118"/>
    </source>
</evidence>
<sequence length="425" mass="46290">MMMEFETKCLHAGYQPENGGARVLPITQSTTYAYDSTEEIGKLFDLEANGYFYTRLANPTTSAVEEKIAALENGVGALCTSSGQAATFYAVLNILESGDHLISSSYIYGGTYNLFAHTLKKMGIEVTFVDQDASVEELLQAAKPNTKAIFGETIANPAVKVLDLEKFSTVAKELAIPFIIDNTFATPYFCRPIEFGADIVIHSTTKYLDGHAVQTGGVIVDAGTFDWTNGKFPQLSEPDETYHGIVYTEKFGAAAYITKARVQLMRDLGATPSPQNSFLLNLGIETLSVRMDRHYQNAVTVAEFLEKQAAIEKVYYPGLKSDADYSLAQKYVPNGLCGVISVEFADGKETAAKWLDALGLVSLEVHVADIRTCALHPATSTHRQLTDEELRQAGISPGLVRLSCGIENVADILADLQQAFDKLEG</sequence>
<dbReference type="GO" id="GO:0030170">
    <property type="term" value="F:pyridoxal phosphate binding"/>
    <property type="evidence" value="ECO:0007669"/>
    <property type="project" value="InterPro"/>
</dbReference>
<dbReference type="SUPFAM" id="SSF53383">
    <property type="entry name" value="PLP-dependent transferases"/>
    <property type="match status" value="1"/>
</dbReference>
<protein>
    <submittedName>
        <fullName evidence="7">O-acetylhomoserine aminocarboxypropyltransferase/cysteine synthase</fullName>
    </submittedName>
</protein>